<organism evidence="1 2">
    <name type="scientific">Phaeomoniella chlamydospora</name>
    <name type="common">Phaeoacremonium chlamydosporum</name>
    <dbReference type="NCBI Taxonomy" id="158046"/>
    <lineage>
        <taxon>Eukaryota</taxon>
        <taxon>Fungi</taxon>
        <taxon>Dikarya</taxon>
        <taxon>Ascomycota</taxon>
        <taxon>Pezizomycotina</taxon>
        <taxon>Eurotiomycetes</taxon>
        <taxon>Chaetothyriomycetidae</taxon>
        <taxon>Phaeomoniellales</taxon>
        <taxon>Phaeomoniellaceae</taxon>
        <taxon>Phaeomoniella</taxon>
    </lineage>
</organism>
<dbReference type="AlphaFoldDB" id="A0A0G2E941"/>
<evidence type="ECO:0000313" key="1">
    <source>
        <dbReference type="EMBL" id="KKY18851.1"/>
    </source>
</evidence>
<accession>A0A0G2E941</accession>
<keyword evidence="2" id="KW-1185">Reference proteome</keyword>
<evidence type="ECO:0000313" key="2">
    <source>
        <dbReference type="Proteomes" id="UP000053317"/>
    </source>
</evidence>
<comment type="caution">
    <text evidence="1">The sequence shown here is derived from an EMBL/GenBank/DDBJ whole genome shotgun (WGS) entry which is preliminary data.</text>
</comment>
<reference evidence="1 2" key="1">
    <citation type="submission" date="2015-05" db="EMBL/GenBank/DDBJ databases">
        <title>Distinctive expansion of gene families associated with plant cell wall degradation and secondary metabolism in the genomes of grapevine trunk pathogens.</title>
        <authorList>
            <person name="Lawrence D.P."/>
            <person name="Travadon R."/>
            <person name="Rolshausen P.E."/>
            <person name="Baumgartner K."/>
        </authorList>
    </citation>
    <scope>NUCLEOTIDE SEQUENCE [LARGE SCALE GENOMIC DNA]</scope>
    <source>
        <strain evidence="1">UCRPC4</strain>
    </source>
</reference>
<dbReference type="Proteomes" id="UP000053317">
    <property type="component" value="Unassembled WGS sequence"/>
</dbReference>
<dbReference type="EMBL" id="LCWF01000115">
    <property type="protein sequence ID" value="KKY18851.1"/>
    <property type="molecule type" value="Genomic_DNA"/>
</dbReference>
<proteinExistence type="predicted"/>
<gene>
    <name evidence="1" type="ORF">UCRPC4_g04748</name>
</gene>
<dbReference type="OrthoDB" id="270167at2759"/>
<protein>
    <submittedName>
        <fullName evidence="1">Putative fungal specific transcription factor domain protein</fullName>
    </submittedName>
</protein>
<name>A0A0G2E941_PHACM</name>
<reference evidence="1 2" key="2">
    <citation type="submission" date="2015-05" db="EMBL/GenBank/DDBJ databases">
        <authorList>
            <person name="Morales-Cruz A."/>
            <person name="Amrine K.C."/>
            <person name="Cantu D."/>
        </authorList>
    </citation>
    <scope>NUCLEOTIDE SEQUENCE [LARGE SCALE GENOMIC DNA]</scope>
    <source>
        <strain evidence="1">UCRPC4</strain>
    </source>
</reference>
<sequence length="255" mass="27991">MVLDRYVNIGSFGHPLASDGPSRNEVLPSDDAPWDQGEMVTSEPIFVSSATSVKAGPFARTCQAAHLVGRVVVHKNDRSLDSPFRFSEAVQLHRTIIALASLLPSEFETAPERLSTAMALCYSAMLALYDPYSCTESNEGEHTVEETEMQGIAISGLQATADEVLRFAQHLKRTMTYDLAAISPLIADSLYGAASTYAWLASERGTPEMVASYNNLVEALRLLDMRWKVAGEYIRMLETSDYANHQQTTQASYGV</sequence>